<dbReference type="EMBL" id="KV440997">
    <property type="protein sequence ID" value="OAD67883.1"/>
    <property type="molecule type" value="Genomic_DNA"/>
</dbReference>
<dbReference type="RefSeq" id="XP_018285923.1">
    <property type="nucleotide sequence ID" value="XM_018428611.1"/>
</dbReference>
<dbReference type="InterPro" id="IPR045307">
    <property type="entry name" value="ADCK1_dom"/>
</dbReference>
<reference evidence="4" key="1">
    <citation type="submission" date="2015-06" db="EMBL/GenBank/DDBJ databases">
        <title>Expansion of signal transduction pathways in fungi by whole-genome duplication.</title>
        <authorList>
            <consortium name="DOE Joint Genome Institute"/>
            <person name="Corrochano L.M."/>
            <person name="Kuo A."/>
            <person name="Marcet-Houben M."/>
            <person name="Polaino S."/>
            <person name="Salamov A."/>
            <person name="Villalobos J.M."/>
            <person name="Alvarez M.I."/>
            <person name="Avalos J."/>
            <person name="Benito E.P."/>
            <person name="Benoit I."/>
            <person name="Burger G."/>
            <person name="Camino L.P."/>
            <person name="Canovas D."/>
            <person name="Cerda-Olmedo E."/>
            <person name="Cheng J.-F."/>
            <person name="Dominguez A."/>
            <person name="Elias M."/>
            <person name="Eslava A.P."/>
            <person name="Glaser F."/>
            <person name="Grimwood J."/>
            <person name="Gutierrez G."/>
            <person name="Heitman J."/>
            <person name="Henrissat B."/>
            <person name="Iturriaga E.A."/>
            <person name="Lang B.F."/>
            <person name="Lavin J.L."/>
            <person name="Lee S."/>
            <person name="Li W."/>
            <person name="Lindquist E."/>
            <person name="Lopez-Garcia S."/>
            <person name="Luque E.M."/>
            <person name="Marcos A.T."/>
            <person name="Martin J."/>
            <person name="McCluskey K."/>
            <person name="Medina H.R."/>
            <person name="Miralles-Duran A."/>
            <person name="Miyazaki A."/>
            <person name="Munoz-Torres E."/>
            <person name="Oguiza J.A."/>
            <person name="Ohm R."/>
            <person name="Olmedo M."/>
            <person name="Orejas M."/>
            <person name="Ortiz-Castellanos L."/>
            <person name="Pisabarro A.G."/>
            <person name="Rodriguez-Romero J."/>
            <person name="Ruiz-Herrera J."/>
            <person name="Ruiz-Vazquez R."/>
            <person name="Sanz C."/>
            <person name="Schackwitz W."/>
            <person name="Schmutz J."/>
            <person name="Shahriari M."/>
            <person name="Shelest E."/>
            <person name="Silva-Franco F."/>
            <person name="Soanes D."/>
            <person name="Syed K."/>
            <person name="Tagua V.G."/>
            <person name="Talbot N.J."/>
            <person name="Thon M."/>
            <person name="De vries R.P."/>
            <person name="Wiebenga A."/>
            <person name="Yadav J.S."/>
            <person name="Braun E.L."/>
            <person name="Baker S."/>
            <person name="Garre V."/>
            <person name="Horwitz B."/>
            <person name="Torres-Martinez S."/>
            <person name="Idnurm A."/>
            <person name="Herrera-Estrella A."/>
            <person name="Gabaldon T."/>
            <person name="Grigoriev I.V."/>
        </authorList>
    </citation>
    <scope>NUCLEOTIDE SEQUENCE [LARGE SCALE GENOMIC DNA]</scope>
    <source>
        <strain evidence="4">NRRL 1555(-)</strain>
    </source>
</reference>
<dbReference type="Gene3D" id="1.10.510.10">
    <property type="entry name" value="Transferase(Phosphotransferase) domain 1"/>
    <property type="match status" value="1"/>
</dbReference>
<evidence type="ECO:0000259" key="2">
    <source>
        <dbReference type="Pfam" id="PF03109"/>
    </source>
</evidence>
<dbReference type="InterPro" id="IPR004147">
    <property type="entry name" value="ABC1_dom"/>
</dbReference>
<keyword evidence="4" id="KW-1185">Reference proteome</keyword>
<dbReference type="GO" id="GO:0005743">
    <property type="term" value="C:mitochondrial inner membrane"/>
    <property type="evidence" value="ECO:0007669"/>
    <property type="project" value="TreeGrafter"/>
</dbReference>
<name>A0A162TKN1_PHYB8</name>
<protein>
    <recommendedName>
        <fullName evidence="2">ABC1 atypical kinase-like domain-containing protein</fullName>
    </recommendedName>
</protein>
<sequence>MLGTGVIAGVAGTALYETDDRFRHVIFAIQRSGISTSIGVRVAADYKWTLSKKYSSKEEEIKAKKECDQRCAERVLIGLQKLGGIYVKLGQHISAMAYILPFEWTSTLSALQDRCDPSSPEDIEALFLSDYGHSIDEIFEEFDWKPIGVASLAQVHKARLRPDVNGVRLGNDGWVAVKLQHPRLDEFCKVDLGTVSFIMGYIKKAFPDFGFDWILQEMKESLPQELNFVHEASNAQQVAQNFAQERAQNQTSLVIPDIVWAQRRIMFMEFIEGARIDDLAYMKEHDIDPSTVSTELTEIFSKMMFLHGFLHCDPHPGNVLIRPAKDPKSKYNFDLVLLDHGLYRILTEELRTDYAHLWTSLIRGDEDGIRKYSLRVGCRPEAHRLFASLLTGREWETIESADLSSNRTDIEVQRVSGRAKNFLLKVADILARLPRVVLLLLKTSDLLRCLDETLRDSVTKHMTYIIMGRYCAEAVWLDAKKSLFDSIATYGISWNVLKQLFTAWWEYRSLEFGLWAYQARMSNWERLVRWKLVQA</sequence>
<comment type="similarity">
    <text evidence="1">Belongs to the protein kinase superfamily. ADCK protein kinase family.</text>
</comment>
<dbReference type="STRING" id="763407.A0A162TKN1"/>
<dbReference type="SUPFAM" id="SSF56112">
    <property type="entry name" value="Protein kinase-like (PK-like)"/>
    <property type="match status" value="1"/>
</dbReference>
<dbReference type="FunCoup" id="A0A162TKN1">
    <property type="interactions" value="198"/>
</dbReference>
<dbReference type="InterPro" id="IPR051130">
    <property type="entry name" value="Mito_struct-func_regulator"/>
</dbReference>
<dbReference type="Proteomes" id="UP000077315">
    <property type="component" value="Unassembled WGS sequence"/>
</dbReference>
<dbReference type="PANTHER" id="PTHR43173">
    <property type="entry name" value="ABC1 FAMILY PROTEIN"/>
    <property type="match status" value="1"/>
</dbReference>
<organism evidence="3 4">
    <name type="scientific">Phycomyces blakesleeanus (strain ATCC 8743b / DSM 1359 / FGSC 10004 / NBRC 33097 / NRRL 1555)</name>
    <dbReference type="NCBI Taxonomy" id="763407"/>
    <lineage>
        <taxon>Eukaryota</taxon>
        <taxon>Fungi</taxon>
        <taxon>Fungi incertae sedis</taxon>
        <taxon>Mucoromycota</taxon>
        <taxon>Mucoromycotina</taxon>
        <taxon>Mucoromycetes</taxon>
        <taxon>Mucorales</taxon>
        <taxon>Phycomycetaceae</taxon>
        <taxon>Phycomyces</taxon>
    </lineage>
</organism>
<dbReference type="GeneID" id="28989517"/>
<dbReference type="InParanoid" id="A0A162TKN1"/>
<gene>
    <name evidence="3" type="ORF">PHYBLDRAFT_117989</name>
</gene>
<dbReference type="CDD" id="cd13969">
    <property type="entry name" value="ADCK1-like"/>
    <property type="match status" value="1"/>
</dbReference>
<dbReference type="AlphaFoldDB" id="A0A162TKN1"/>
<dbReference type="VEuPathDB" id="FungiDB:PHYBLDRAFT_117989"/>
<proteinExistence type="inferred from homology"/>
<feature type="domain" description="ABC1 atypical kinase-like" evidence="2">
    <location>
        <begin position="111"/>
        <end position="372"/>
    </location>
</feature>
<dbReference type="PANTHER" id="PTHR43173:SF19">
    <property type="entry name" value="AARF DOMAIN-CONTAINING PROTEIN KINASE 1"/>
    <property type="match status" value="1"/>
</dbReference>
<accession>A0A162TKN1</accession>
<dbReference type="GO" id="GO:0055088">
    <property type="term" value="P:lipid homeostasis"/>
    <property type="evidence" value="ECO:0007669"/>
    <property type="project" value="TreeGrafter"/>
</dbReference>
<dbReference type="GO" id="GO:0007005">
    <property type="term" value="P:mitochondrion organization"/>
    <property type="evidence" value="ECO:0007669"/>
    <property type="project" value="TreeGrafter"/>
</dbReference>
<evidence type="ECO:0000313" key="3">
    <source>
        <dbReference type="EMBL" id="OAD67883.1"/>
    </source>
</evidence>
<dbReference type="Pfam" id="PF03109">
    <property type="entry name" value="ABC1"/>
    <property type="match status" value="1"/>
</dbReference>
<evidence type="ECO:0000256" key="1">
    <source>
        <dbReference type="ARBA" id="ARBA00009670"/>
    </source>
</evidence>
<dbReference type="OrthoDB" id="427480at2759"/>
<dbReference type="InterPro" id="IPR011009">
    <property type="entry name" value="Kinase-like_dom_sf"/>
</dbReference>
<evidence type="ECO:0000313" key="4">
    <source>
        <dbReference type="Proteomes" id="UP000077315"/>
    </source>
</evidence>